<sequence length="148" mass="17271">MLTAMWSKRCRPTCNRSHAERHTGCHQPESDWLLSSINRHAHLHISTHPDNFRSSFWEFLRSVTTLVLSRRLEEFLFELRVVQGRPFMVRHAEVSWDKRLLDEFKKGFPLLGSWIMAGGRQCEACVLGVTRQGRLHKHVPTRLGREAA</sequence>
<accession>A0ABQ7LQ49</accession>
<keyword evidence="2" id="KW-1185">Reference proteome</keyword>
<gene>
    <name evidence="1" type="primary">A08g504670.1_BraROA</name>
    <name evidence="1" type="ORF">IGI04_030236</name>
</gene>
<organism evidence="1 2">
    <name type="scientific">Brassica rapa subsp. trilocularis</name>
    <dbReference type="NCBI Taxonomy" id="1813537"/>
    <lineage>
        <taxon>Eukaryota</taxon>
        <taxon>Viridiplantae</taxon>
        <taxon>Streptophyta</taxon>
        <taxon>Embryophyta</taxon>
        <taxon>Tracheophyta</taxon>
        <taxon>Spermatophyta</taxon>
        <taxon>Magnoliopsida</taxon>
        <taxon>eudicotyledons</taxon>
        <taxon>Gunneridae</taxon>
        <taxon>Pentapetalae</taxon>
        <taxon>rosids</taxon>
        <taxon>malvids</taxon>
        <taxon>Brassicales</taxon>
        <taxon>Brassicaceae</taxon>
        <taxon>Brassiceae</taxon>
        <taxon>Brassica</taxon>
    </lineage>
</organism>
<reference evidence="1 2" key="1">
    <citation type="submission" date="2021-03" db="EMBL/GenBank/DDBJ databases">
        <authorList>
            <person name="King G.J."/>
            <person name="Bancroft I."/>
            <person name="Baten A."/>
            <person name="Bloomfield J."/>
            <person name="Borpatragohain P."/>
            <person name="He Z."/>
            <person name="Irish N."/>
            <person name="Irwin J."/>
            <person name="Liu K."/>
            <person name="Mauleon R.P."/>
            <person name="Moore J."/>
            <person name="Morris R."/>
            <person name="Ostergaard L."/>
            <person name="Wang B."/>
            <person name="Wells R."/>
        </authorList>
    </citation>
    <scope>NUCLEOTIDE SEQUENCE [LARGE SCALE GENOMIC DNA]</scope>
    <source>
        <strain evidence="1">R-o-18</strain>
        <tissue evidence="1">Leaf</tissue>
    </source>
</reference>
<dbReference type="Proteomes" id="UP000823674">
    <property type="component" value="Chromosome A08"/>
</dbReference>
<name>A0ABQ7LQ49_BRACM</name>
<proteinExistence type="predicted"/>
<dbReference type="EMBL" id="JADBGQ010000007">
    <property type="protein sequence ID" value="KAG5388695.1"/>
    <property type="molecule type" value="Genomic_DNA"/>
</dbReference>
<evidence type="ECO:0000313" key="2">
    <source>
        <dbReference type="Proteomes" id="UP000823674"/>
    </source>
</evidence>
<protein>
    <submittedName>
        <fullName evidence="1">Uncharacterized protein</fullName>
    </submittedName>
</protein>
<evidence type="ECO:0000313" key="1">
    <source>
        <dbReference type="EMBL" id="KAG5388695.1"/>
    </source>
</evidence>
<comment type="caution">
    <text evidence="1">The sequence shown here is derived from an EMBL/GenBank/DDBJ whole genome shotgun (WGS) entry which is preliminary data.</text>
</comment>